<evidence type="ECO:0000256" key="3">
    <source>
        <dbReference type="ARBA" id="ARBA00022679"/>
    </source>
</evidence>
<dbReference type="SUPFAM" id="SSF55831">
    <property type="entry name" value="Thymidylate synthase/dCMP hydroxymethylase"/>
    <property type="match status" value="1"/>
</dbReference>
<dbReference type="GO" id="GO:0005829">
    <property type="term" value="C:cytosol"/>
    <property type="evidence" value="ECO:0007669"/>
    <property type="project" value="TreeGrafter"/>
</dbReference>
<dbReference type="AlphaFoldDB" id="A0A8J3UDR2"/>
<dbReference type="InterPro" id="IPR000398">
    <property type="entry name" value="Thymidylate_synthase"/>
</dbReference>
<proteinExistence type="predicted"/>
<organism evidence="5 6">
    <name type="scientific">Planotetraspora phitsanulokensis</name>
    <dbReference type="NCBI Taxonomy" id="575192"/>
    <lineage>
        <taxon>Bacteria</taxon>
        <taxon>Bacillati</taxon>
        <taxon>Actinomycetota</taxon>
        <taxon>Actinomycetes</taxon>
        <taxon>Streptosporangiales</taxon>
        <taxon>Streptosporangiaceae</taxon>
        <taxon>Planotetraspora</taxon>
    </lineage>
</organism>
<feature type="domain" description="Thymidylate synthase/dCMP hydroxymethylase" evidence="4">
    <location>
        <begin position="13"/>
        <end position="236"/>
    </location>
</feature>
<gene>
    <name evidence="5" type="ORF">Pph01_79130</name>
</gene>
<dbReference type="PANTHER" id="PTHR11548">
    <property type="entry name" value="THYMIDYLATE SYNTHASE 1"/>
    <property type="match status" value="1"/>
</dbReference>
<comment type="caution">
    <text evidence="5">The sequence shown here is derived from an EMBL/GenBank/DDBJ whole genome shotgun (WGS) entry which is preliminary data.</text>
</comment>
<keyword evidence="3" id="KW-0808">Transferase</keyword>
<evidence type="ECO:0000256" key="1">
    <source>
        <dbReference type="ARBA" id="ARBA00011947"/>
    </source>
</evidence>
<evidence type="ECO:0000313" key="6">
    <source>
        <dbReference type="Proteomes" id="UP000622547"/>
    </source>
</evidence>
<protein>
    <recommendedName>
        <fullName evidence="1">thymidylate synthase</fullName>
        <ecNumber evidence="1">2.1.1.45</ecNumber>
    </recommendedName>
</protein>
<keyword evidence="6" id="KW-1185">Reference proteome</keyword>
<dbReference type="Gene3D" id="3.30.572.10">
    <property type="entry name" value="Thymidylate synthase/dCMP hydroxymethylase domain"/>
    <property type="match status" value="1"/>
</dbReference>
<name>A0A8J3UDR2_9ACTN</name>
<dbReference type="PANTHER" id="PTHR11548:SF9">
    <property type="entry name" value="THYMIDYLATE SYNTHASE"/>
    <property type="match status" value="1"/>
</dbReference>
<evidence type="ECO:0000313" key="5">
    <source>
        <dbReference type="EMBL" id="GII42910.1"/>
    </source>
</evidence>
<reference evidence="5 6" key="1">
    <citation type="submission" date="2021-01" db="EMBL/GenBank/DDBJ databases">
        <title>Whole genome shotgun sequence of Planotetraspora phitsanulokensis NBRC 104273.</title>
        <authorList>
            <person name="Komaki H."/>
            <person name="Tamura T."/>
        </authorList>
    </citation>
    <scope>NUCLEOTIDE SEQUENCE [LARGE SCALE GENOMIC DNA]</scope>
    <source>
        <strain evidence="5 6">NBRC 104273</strain>
    </source>
</reference>
<dbReference type="Pfam" id="PF00303">
    <property type="entry name" value="Thymidylat_synt"/>
    <property type="match status" value="1"/>
</dbReference>
<dbReference type="GO" id="GO:0004799">
    <property type="term" value="F:thymidylate synthase activity"/>
    <property type="evidence" value="ECO:0007669"/>
    <property type="project" value="UniProtKB-EC"/>
</dbReference>
<evidence type="ECO:0000256" key="2">
    <source>
        <dbReference type="ARBA" id="ARBA00022603"/>
    </source>
</evidence>
<dbReference type="InterPro" id="IPR023451">
    <property type="entry name" value="Thymidate_synth/dCMP_Mease_dom"/>
</dbReference>
<evidence type="ECO:0000259" key="4">
    <source>
        <dbReference type="Pfam" id="PF00303"/>
    </source>
</evidence>
<keyword evidence="2" id="KW-0489">Methyltransferase</keyword>
<dbReference type="GO" id="GO:0032259">
    <property type="term" value="P:methylation"/>
    <property type="evidence" value="ECO:0007669"/>
    <property type="project" value="UniProtKB-KW"/>
</dbReference>
<dbReference type="EC" id="2.1.1.45" evidence="1"/>
<dbReference type="EMBL" id="BOOP01000048">
    <property type="protein sequence ID" value="GII42910.1"/>
    <property type="molecule type" value="Genomic_DNA"/>
</dbReference>
<sequence>MLGPPRFDTFHAAYQSVLHQLLAEPQYASSSRGKSSSEILGVSFTLTDPRQRTPYLTARRPNIVFNHAEALWYLAGRADLDMIGYYAPRLRALSADGQALTGTAYGPRLFSPRGRSQWDRVVDLLRSDPGSKRATMLIMRPDELVNPANPDVACTLGVQFLIRDNALHTVAFMRGNDAWIGLVCDVFSFTLIAEYTALALGVDLGTYTHLVSSMHLNVQDLDRAAAAVAEPTLAVPPTVAMPRTSPQVLDTLMTWERHLRHNERPLNLGSSEISHLGPYWVQVLLLFEAYRQVTHHDGPISGRVLRELTPAHQWLLAARWPDRVPS</sequence>
<dbReference type="InterPro" id="IPR036926">
    <property type="entry name" value="Thymidate_synth/dCMP_Mease_sf"/>
</dbReference>
<dbReference type="GO" id="GO:0006231">
    <property type="term" value="P:dTMP biosynthetic process"/>
    <property type="evidence" value="ECO:0007669"/>
    <property type="project" value="InterPro"/>
</dbReference>
<dbReference type="Proteomes" id="UP000622547">
    <property type="component" value="Unassembled WGS sequence"/>
</dbReference>
<dbReference type="PRINTS" id="PR00108">
    <property type="entry name" value="THYMDSNTHASE"/>
</dbReference>
<accession>A0A8J3UDR2</accession>
<dbReference type="InterPro" id="IPR045097">
    <property type="entry name" value="Thymidate_synth/dCMP_Mease"/>
</dbReference>